<dbReference type="Gene3D" id="3.30.160.140">
    <property type="entry name" value="Shew3726-like"/>
    <property type="match status" value="1"/>
</dbReference>
<dbReference type="SUPFAM" id="SSF160272">
    <property type="entry name" value="Shew3726-like"/>
    <property type="match status" value="1"/>
</dbReference>
<dbReference type="AlphaFoldDB" id="A0A0H2XW52"/>
<proteinExistence type="predicted"/>
<name>A0A0H2XW52_BURO1</name>
<dbReference type="InterPro" id="IPR009962">
    <property type="entry name" value="DUF1488"/>
</dbReference>
<dbReference type="Pfam" id="PF07369">
    <property type="entry name" value="DUF1488"/>
    <property type="match status" value="1"/>
</dbReference>
<dbReference type="InterPro" id="IPR036692">
    <property type="entry name" value="Shew3726-like_sf"/>
</dbReference>
<dbReference type="HOGENOM" id="CLU_163334_0_0_4"/>
<dbReference type="EMBL" id="CP000379">
    <property type="protein sequence ID" value="ABF78904.1"/>
    <property type="molecule type" value="Genomic_DNA"/>
</dbReference>
<evidence type="ECO:0008006" key="2">
    <source>
        <dbReference type="Google" id="ProtNLM"/>
    </source>
</evidence>
<organism evidence="1">
    <name type="scientific">Burkholderia orbicola (strain AU 1054)</name>
    <dbReference type="NCBI Taxonomy" id="331271"/>
    <lineage>
        <taxon>Bacteria</taxon>
        <taxon>Pseudomonadati</taxon>
        <taxon>Pseudomonadota</taxon>
        <taxon>Betaproteobacteria</taxon>
        <taxon>Burkholderiales</taxon>
        <taxon>Burkholderiaceae</taxon>
        <taxon>Burkholderia</taxon>
        <taxon>Burkholderia cepacia complex</taxon>
        <taxon>Burkholderia orbicola</taxon>
    </lineage>
</organism>
<sequence>MTGRQMHIVFPSEPPEYCARDLVVAFSALVDGHCVQCAVTAEALEDHFGARSLLERDLLSAFDAHRSAIEAMARRMLEEIGGRPVLLHSGHFRLGD</sequence>
<gene>
    <name evidence="1" type="ordered locus">Bcen_4015</name>
</gene>
<accession>A0A0H2XW52</accession>
<protein>
    <recommendedName>
        <fullName evidence="2">Periplasmic protein</fullName>
    </recommendedName>
</protein>
<reference evidence="1" key="1">
    <citation type="submission" date="2006-05" db="EMBL/GenBank/DDBJ databases">
        <title>Complete sequence of chromosome 2 of Burkholderia cenocepacia AU 1054.</title>
        <authorList>
            <consortium name="US DOE Joint Genome Institute"/>
            <person name="Copeland A."/>
            <person name="Lucas S."/>
            <person name="Lapidus A."/>
            <person name="Barry K."/>
            <person name="Detter J.C."/>
            <person name="Glavina del Rio T."/>
            <person name="Hammon N."/>
            <person name="Israni S."/>
            <person name="Dalin E."/>
            <person name="Tice H."/>
            <person name="Pitluck S."/>
            <person name="Chain P."/>
            <person name="Malfatti S."/>
            <person name="Shin M."/>
            <person name="Vergez L."/>
            <person name="Schmutz J."/>
            <person name="Larimer F."/>
            <person name="Land M."/>
            <person name="Hauser L."/>
            <person name="Kyrpides N."/>
            <person name="Lykidis A."/>
            <person name="LiPuma J.J."/>
            <person name="Konstantinidis K."/>
            <person name="Tiedje J.M."/>
            <person name="Richardson P."/>
        </authorList>
    </citation>
    <scope>NUCLEOTIDE SEQUENCE [LARGE SCALE GENOMIC DNA]</scope>
    <source>
        <strain evidence="1">AU 1054</strain>
    </source>
</reference>
<evidence type="ECO:0000313" key="1">
    <source>
        <dbReference type="EMBL" id="ABF78904.1"/>
    </source>
</evidence>